<dbReference type="STRING" id="36050.A0A1B8A9K1"/>
<dbReference type="Gene3D" id="2.60.110.10">
    <property type="entry name" value="Thaumatin"/>
    <property type="match status" value="1"/>
</dbReference>
<keyword evidence="4" id="KW-1185">Reference proteome</keyword>
<reference evidence="3 4" key="1">
    <citation type="submission" date="2016-06" db="EMBL/GenBank/DDBJ databases">
        <title>Living apart together: crosstalk between the core and supernumerary genomes in a fungal plant pathogen.</title>
        <authorList>
            <person name="Vanheule A."/>
            <person name="Audenaert K."/>
            <person name="Warris S."/>
            <person name="Van De Geest H."/>
            <person name="Schijlen E."/>
            <person name="Hofte M."/>
            <person name="De Saeger S."/>
            <person name="Haesaert G."/>
            <person name="Waalwijk C."/>
            <person name="Van Der Lee T."/>
        </authorList>
    </citation>
    <scope>NUCLEOTIDE SEQUENCE [LARGE SCALE GENOMIC DNA]</scope>
    <source>
        <strain evidence="3 4">2516</strain>
    </source>
</reference>
<gene>
    <name evidence="3" type="ORF">FPOA_12328</name>
</gene>
<dbReference type="InterPro" id="IPR042517">
    <property type="entry name" value="Glyco_hydro_64_N_2"/>
</dbReference>
<dbReference type="InterPro" id="IPR037176">
    <property type="entry name" value="Osmotin/thaumatin-like_sf"/>
</dbReference>
<dbReference type="PANTHER" id="PTHR38165">
    <property type="match status" value="1"/>
</dbReference>
<proteinExistence type="predicted"/>
<feature type="signal peptide" evidence="1">
    <location>
        <begin position="1"/>
        <end position="18"/>
    </location>
</feature>
<dbReference type="AlphaFoldDB" id="A0A1B8A9K1"/>
<evidence type="ECO:0000313" key="4">
    <source>
        <dbReference type="Proteomes" id="UP000091967"/>
    </source>
</evidence>
<sequence length="472" mass="52032">MYLIFALVLMLKTSLLIASGSIPPPHIRSLTPEGFMKVEPGGLESLEVNTNTLLSGVVSEPANAPPLQQRSASRHLPIRLFNNFRNSTVKAYITGLDHNEKVFFVLRDGSLVYPDAKGSRLPVKVPEDVGIRLPVRSESLKIKLPSYIRSGRIYFSSDDLKFFVVDLGSGTSLVQPSVTNLRDPNADVNWGFVQLTYIDDLLYANISYVDSVGLVLGMILVEGNGNKQTTAGLEADAVIKICDDLSKQRKRDNYNWTSLCIADTGGRPIRVLSPGNQHVVDPKIFGNYWKGYVDRIWDKYTTSDLTINTLSKLGRTRCRVINQKLKCAGHNREFTKLKCAGHNREFTKPNDEDIWGCNTGPFSISKADSLLSVAIVPRLCAGLVRSTLLLDGGSTQPSLGQASYYTVSPTNHYSRIIHKYEVDGKGYAFSYDDVNPDNDEDASGVVSSDNVHLLTIHVGGPLSNHQPDQMSP</sequence>
<name>A0A1B8A9K1_FUSPO</name>
<dbReference type="Pfam" id="PF16483">
    <property type="entry name" value="Glyco_hydro_64"/>
    <property type="match status" value="1"/>
</dbReference>
<accession>A0A1B8A9K1</accession>
<evidence type="ECO:0000259" key="2">
    <source>
        <dbReference type="PROSITE" id="PS52006"/>
    </source>
</evidence>
<dbReference type="PANTHER" id="PTHR38165:SF1">
    <property type="entry name" value="GLUCANASE B"/>
    <property type="match status" value="1"/>
</dbReference>
<dbReference type="PROSITE" id="PS52006">
    <property type="entry name" value="GH64"/>
    <property type="match status" value="1"/>
</dbReference>
<dbReference type="Proteomes" id="UP000091967">
    <property type="component" value="Unassembled WGS sequence"/>
</dbReference>
<keyword evidence="1" id="KW-0732">Signal</keyword>
<dbReference type="Gene3D" id="3.30.920.50">
    <property type="entry name" value="Beta-1,3-glucanase, C-terminal domain"/>
    <property type="match status" value="1"/>
</dbReference>
<feature type="domain" description="GH64" evidence="2">
    <location>
        <begin position="73"/>
        <end position="451"/>
    </location>
</feature>
<feature type="chain" id="PRO_5008602664" description="GH64 domain-containing protein" evidence="1">
    <location>
        <begin position="19"/>
        <end position="472"/>
    </location>
</feature>
<organism evidence="3 4">
    <name type="scientific">Fusarium poae</name>
    <dbReference type="NCBI Taxonomy" id="36050"/>
    <lineage>
        <taxon>Eukaryota</taxon>
        <taxon>Fungi</taxon>
        <taxon>Dikarya</taxon>
        <taxon>Ascomycota</taxon>
        <taxon>Pezizomycotina</taxon>
        <taxon>Sordariomycetes</taxon>
        <taxon>Hypocreomycetidae</taxon>
        <taxon>Hypocreales</taxon>
        <taxon>Nectriaceae</taxon>
        <taxon>Fusarium</taxon>
    </lineage>
</organism>
<protein>
    <recommendedName>
        <fullName evidence="2">GH64 domain-containing protein</fullName>
    </recommendedName>
</protein>
<dbReference type="EMBL" id="LYXU01000042">
    <property type="protein sequence ID" value="OBS17151.1"/>
    <property type="molecule type" value="Genomic_DNA"/>
</dbReference>
<dbReference type="InterPro" id="IPR037398">
    <property type="entry name" value="Glyco_hydro_64_fam"/>
</dbReference>
<comment type="caution">
    <text evidence="3">The sequence shown here is derived from an EMBL/GenBank/DDBJ whole genome shotgun (WGS) entry which is preliminary data.</text>
</comment>
<evidence type="ECO:0000313" key="3">
    <source>
        <dbReference type="EMBL" id="OBS17151.1"/>
    </source>
</evidence>
<dbReference type="OMA" id="ASLNWGF"/>
<dbReference type="InterPro" id="IPR032477">
    <property type="entry name" value="Glyco_hydro_64"/>
</dbReference>
<evidence type="ECO:0000256" key="1">
    <source>
        <dbReference type="SAM" id="SignalP"/>
    </source>
</evidence>